<dbReference type="RefSeq" id="WP_274187395.1">
    <property type="nucleotide sequence ID" value="NZ_BAABHN010000045.1"/>
</dbReference>
<name>A0ABV9RRN2_9PSEU</name>
<organism evidence="2 3">
    <name type="scientific">Actinomycetospora chibensis</name>
    <dbReference type="NCBI Taxonomy" id="663606"/>
    <lineage>
        <taxon>Bacteria</taxon>
        <taxon>Bacillati</taxon>
        <taxon>Actinomycetota</taxon>
        <taxon>Actinomycetes</taxon>
        <taxon>Pseudonocardiales</taxon>
        <taxon>Pseudonocardiaceae</taxon>
        <taxon>Actinomycetospora</taxon>
    </lineage>
</organism>
<dbReference type="InterPro" id="IPR004360">
    <property type="entry name" value="Glyas_Fos-R_dOase_dom"/>
</dbReference>
<proteinExistence type="predicted"/>
<dbReference type="Proteomes" id="UP001595909">
    <property type="component" value="Unassembled WGS sequence"/>
</dbReference>
<keyword evidence="3" id="KW-1185">Reference proteome</keyword>
<dbReference type="PROSITE" id="PS51819">
    <property type="entry name" value="VOC"/>
    <property type="match status" value="1"/>
</dbReference>
<feature type="domain" description="VOC" evidence="1">
    <location>
        <begin position="1"/>
        <end position="118"/>
    </location>
</feature>
<dbReference type="InterPro" id="IPR037523">
    <property type="entry name" value="VOC_core"/>
</dbReference>
<dbReference type="Gene3D" id="3.30.720.110">
    <property type="match status" value="1"/>
</dbReference>
<comment type="caution">
    <text evidence="2">The sequence shown here is derived from an EMBL/GenBank/DDBJ whole genome shotgun (WGS) entry which is preliminary data.</text>
</comment>
<dbReference type="PANTHER" id="PTHR34109:SF1">
    <property type="entry name" value="VOC DOMAIN-CONTAINING PROTEIN"/>
    <property type="match status" value="1"/>
</dbReference>
<gene>
    <name evidence="2" type="ORF">ACFPEL_21935</name>
</gene>
<dbReference type="Pfam" id="PF00903">
    <property type="entry name" value="Glyoxalase"/>
    <property type="match status" value="1"/>
</dbReference>
<dbReference type="SUPFAM" id="SSF54593">
    <property type="entry name" value="Glyoxalase/Bleomycin resistance protein/Dihydroxybiphenyl dioxygenase"/>
    <property type="match status" value="1"/>
</dbReference>
<evidence type="ECO:0000259" key="1">
    <source>
        <dbReference type="PROSITE" id="PS51819"/>
    </source>
</evidence>
<dbReference type="PANTHER" id="PTHR34109">
    <property type="entry name" value="BNAUNNG04460D PROTEIN-RELATED"/>
    <property type="match status" value="1"/>
</dbReference>
<dbReference type="InterPro" id="IPR029068">
    <property type="entry name" value="Glyas_Bleomycin-R_OHBP_Dase"/>
</dbReference>
<dbReference type="Gene3D" id="3.30.720.120">
    <property type="match status" value="1"/>
</dbReference>
<sequence length="125" mass="13391">MSVFPTLRYQDPDAAITLLRDAFGFTVAAAHRDESGTVQHAELVHDGGAVLLGPRREGDRFATGRAVIYVVVDDVDAHHGRAVAAGATVVMELVDQDYGSREYAAVDDEGNVWSFGTYRPGTPAS</sequence>
<protein>
    <submittedName>
        <fullName evidence="2">VOC family protein</fullName>
    </submittedName>
</protein>
<dbReference type="EMBL" id="JBHSIM010000045">
    <property type="protein sequence ID" value="MFC4835085.1"/>
    <property type="molecule type" value="Genomic_DNA"/>
</dbReference>
<accession>A0ABV9RRN2</accession>
<reference evidence="3" key="1">
    <citation type="journal article" date="2019" name="Int. J. Syst. Evol. Microbiol.">
        <title>The Global Catalogue of Microorganisms (GCM) 10K type strain sequencing project: providing services to taxonomists for standard genome sequencing and annotation.</title>
        <authorList>
            <consortium name="The Broad Institute Genomics Platform"/>
            <consortium name="The Broad Institute Genome Sequencing Center for Infectious Disease"/>
            <person name="Wu L."/>
            <person name="Ma J."/>
        </authorList>
    </citation>
    <scope>NUCLEOTIDE SEQUENCE [LARGE SCALE GENOMIC DNA]</scope>
    <source>
        <strain evidence="3">CCUG 50347</strain>
    </source>
</reference>
<evidence type="ECO:0000313" key="2">
    <source>
        <dbReference type="EMBL" id="MFC4835085.1"/>
    </source>
</evidence>
<evidence type="ECO:0000313" key="3">
    <source>
        <dbReference type="Proteomes" id="UP001595909"/>
    </source>
</evidence>